<feature type="domain" description="Calcineurin-like phosphoesterase" evidence="1">
    <location>
        <begin position="16"/>
        <end position="218"/>
    </location>
</feature>
<dbReference type="InterPro" id="IPR004843">
    <property type="entry name" value="Calcineurin-like_PHP"/>
</dbReference>
<dbReference type="EMBL" id="SVCA01000014">
    <property type="protein sequence ID" value="MBE6086260.1"/>
    <property type="molecule type" value="Genomic_DNA"/>
</dbReference>
<dbReference type="Proteomes" id="UP000772151">
    <property type="component" value="Unassembled WGS sequence"/>
</dbReference>
<dbReference type="PANTHER" id="PTHR42850:SF4">
    <property type="entry name" value="ZINC-DEPENDENT ENDOPOLYPHOSPHATASE"/>
    <property type="match status" value="1"/>
</dbReference>
<dbReference type="GO" id="GO:0005737">
    <property type="term" value="C:cytoplasm"/>
    <property type="evidence" value="ECO:0007669"/>
    <property type="project" value="TreeGrafter"/>
</dbReference>
<dbReference type="AlphaFoldDB" id="A0A927WPZ6"/>
<accession>A0A927WPZ6</accession>
<dbReference type="Gene3D" id="3.60.21.10">
    <property type="match status" value="1"/>
</dbReference>
<proteinExistence type="predicted"/>
<dbReference type="InterPro" id="IPR050126">
    <property type="entry name" value="Ap4A_hydrolase"/>
</dbReference>
<dbReference type="InterPro" id="IPR006186">
    <property type="entry name" value="Ser/Thr-sp_prot-phosphatase"/>
</dbReference>
<sequence>MEEIWGRCCSMDKYDRLLVIGDIHGKWERFKSVYDKVGFNPEKDLIVFLGDYLDRGDAPVPVMEWVMEHYGQKNMVFLRGNHEQMFYDAFLEVQRSDGHNAFSLNSSLARWLVNGGQITYEEIRKTGRKDELISNWLRLIAKLPLCTEVVVNDQTYWFMHANCNPDLPLAEQDDVDLLWRRTLAERPELHCGEQIIVLGHTPVQALGYEAKPQWLQNGRLVLMDTGSYLDSTSPLGLGRISCADLLSGEIYQSAV</sequence>
<comment type="caution">
    <text evidence="2">The sequence shown here is derived from an EMBL/GenBank/DDBJ whole genome shotgun (WGS) entry which is preliminary data.</text>
</comment>
<evidence type="ECO:0000313" key="3">
    <source>
        <dbReference type="Proteomes" id="UP000772151"/>
    </source>
</evidence>
<dbReference type="PANTHER" id="PTHR42850">
    <property type="entry name" value="METALLOPHOSPHOESTERASE"/>
    <property type="match status" value="1"/>
</dbReference>
<dbReference type="InterPro" id="IPR029052">
    <property type="entry name" value="Metallo-depent_PP-like"/>
</dbReference>
<gene>
    <name evidence="2" type="ORF">E7203_12595</name>
</gene>
<evidence type="ECO:0000313" key="2">
    <source>
        <dbReference type="EMBL" id="MBE6086260.1"/>
    </source>
</evidence>
<dbReference type="Pfam" id="PF00149">
    <property type="entry name" value="Metallophos"/>
    <property type="match status" value="1"/>
</dbReference>
<dbReference type="GO" id="GO:0110154">
    <property type="term" value="P:RNA decapping"/>
    <property type="evidence" value="ECO:0007669"/>
    <property type="project" value="TreeGrafter"/>
</dbReference>
<dbReference type="PRINTS" id="PR00114">
    <property type="entry name" value="STPHPHTASE"/>
</dbReference>
<protein>
    <submittedName>
        <fullName evidence="2">Serine/threonine protein phosphatase</fullName>
    </submittedName>
</protein>
<dbReference type="GO" id="GO:0008803">
    <property type="term" value="F:bis(5'-nucleosyl)-tetraphosphatase (symmetrical) activity"/>
    <property type="evidence" value="ECO:0007669"/>
    <property type="project" value="TreeGrafter"/>
</dbReference>
<organism evidence="2 3">
    <name type="scientific">Selenomonas ruminantium</name>
    <dbReference type="NCBI Taxonomy" id="971"/>
    <lineage>
        <taxon>Bacteria</taxon>
        <taxon>Bacillati</taxon>
        <taxon>Bacillota</taxon>
        <taxon>Negativicutes</taxon>
        <taxon>Selenomonadales</taxon>
        <taxon>Selenomonadaceae</taxon>
        <taxon>Selenomonas</taxon>
    </lineage>
</organism>
<evidence type="ECO:0000259" key="1">
    <source>
        <dbReference type="Pfam" id="PF00149"/>
    </source>
</evidence>
<name>A0A927WPZ6_SELRU</name>
<reference evidence="2" key="1">
    <citation type="submission" date="2019-04" db="EMBL/GenBank/DDBJ databases">
        <title>Evolution of Biomass-Degrading Anaerobic Consortia Revealed by Metagenomics.</title>
        <authorList>
            <person name="Peng X."/>
        </authorList>
    </citation>
    <scope>NUCLEOTIDE SEQUENCE</scope>
    <source>
        <strain evidence="2">SIG242</strain>
    </source>
</reference>
<dbReference type="GO" id="GO:0016791">
    <property type="term" value="F:phosphatase activity"/>
    <property type="evidence" value="ECO:0007669"/>
    <property type="project" value="TreeGrafter"/>
</dbReference>
<dbReference type="SUPFAM" id="SSF56300">
    <property type="entry name" value="Metallo-dependent phosphatases"/>
    <property type="match status" value="1"/>
</dbReference>